<dbReference type="PANTHER" id="PTHR10536">
    <property type="entry name" value="DNA PRIMASE SMALL SUBUNIT"/>
    <property type="match status" value="1"/>
</dbReference>
<dbReference type="GO" id="GO:0006269">
    <property type="term" value="P:DNA replication, synthesis of primer"/>
    <property type="evidence" value="ECO:0007669"/>
    <property type="project" value="InterPro"/>
</dbReference>
<feature type="non-terminal residue" evidence="2">
    <location>
        <position position="1"/>
    </location>
</feature>
<evidence type="ECO:0008006" key="4">
    <source>
        <dbReference type="Google" id="ProtNLM"/>
    </source>
</evidence>
<evidence type="ECO:0000313" key="3">
    <source>
        <dbReference type="Proteomes" id="UP001177140"/>
    </source>
</evidence>
<sequence length="291" mass="34321">MTKEEEIENDGDDMMMIDGKEQRRFPLKQECDPDYLKSYYVHLFPYADIYKWLSYGNGISFVLGNDVYLPVFFFFIEKLTCGNILEDCCCLKLKHFPQPAKRNAYTGENAFTPVEKELVFDVDMSDYDDVRYCCSGANVCKNCWPLMTIAIKVIDSTLREDFKFTHILWVYSGRRGVHCWVCDERARRWCKFIQILNCFQNSPLFKRFICTIYPCSLNNPQRAAIADYIHVYKGNENSRKKVFLGTVLHPSLERSYEQVLRPFFEKELLCGQNLLETEEKFEKILEMIPDE</sequence>
<dbReference type="EMBL" id="JAJJMA010210399">
    <property type="protein sequence ID" value="MCL7040263.1"/>
    <property type="molecule type" value="Genomic_DNA"/>
</dbReference>
<dbReference type="Proteomes" id="UP001177140">
    <property type="component" value="Unassembled WGS sequence"/>
</dbReference>
<name>A0AA41VFH5_PAPNU</name>
<dbReference type="SUPFAM" id="SSF56747">
    <property type="entry name" value="Prim-pol domain"/>
    <property type="match status" value="1"/>
</dbReference>
<dbReference type="InterPro" id="IPR002755">
    <property type="entry name" value="DNA_primase_S"/>
</dbReference>
<protein>
    <recommendedName>
        <fullName evidence="4">DNA primase small subunit</fullName>
    </recommendedName>
</protein>
<comment type="similarity">
    <text evidence="1">Belongs to the eukaryotic-type primase small subunit family.</text>
</comment>
<dbReference type="GO" id="GO:0003899">
    <property type="term" value="F:DNA-directed RNA polymerase activity"/>
    <property type="evidence" value="ECO:0007669"/>
    <property type="project" value="InterPro"/>
</dbReference>
<keyword evidence="3" id="KW-1185">Reference proteome</keyword>
<evidence type="ECO:0000256" key="1">
    <source>
        <dbReference type="ARBA" id="ARBA00009762"/>
    </source>
</evidence>
<accession>A0AA41VFH5</accession>
<dbReference type="AlphaFoldDB" id="A0AA41VFH5"/>
<dbReference type="Pfam" id="PF01896">
    <property type="entry name" value="DNA_primase_S"/>
    <property type="match status" value="1"/>
</dbReference>
<comment type="caution">
    <text evidence="2">The sequence shown here is derived from an EMBL/GenBank/DDBJ whole genome shotgun (WGS) entry which is preliminary data.</text>
</comment>
<evidence type="ECO:0000313" key="2">
    <source>
        <dbReference type="EMBL" id="MCL7040263.1"/>
    </source>
</evidence>
<proteinExistence type="inferred from homology"/>
<reference evidence="2" key="1">
    <citation type="submission" date="2022-03" db="EMBL/GenBank/DDBJ databases">
        <title>A functionally conserved STORR gene fusion in Papaver species that diverged 16.8 million years ago.</title>
        <authorList>
            <person name="Catania T."/>
        </authorList>
    </citation>
    <scope>NUCLEOTIDE SEQUENCE</scope>
    <source>
        <strain evidence="2">S-191538</strain>
    </source>
</reference>
<organism evidence="2 3">
    <name type="scientific">Papaver nudicaule</name>
    <name type="common">Iceland poppy</name>
    <dbReference type="NCBI Taxonomy" id="74823"/>
    <lineage>
        <taxon>Eukaryota</taxon>
        <taxon>Viridiplantae</taxon>
        <taxon>Streptophyta</taxon>
        <taxon>Embryophyta</taxon>
        <taxon>Tracheophyta</taxon>
        <taxon>Spermatophyta</taxon>
        <taxon>Magnoliopsida</taxon>
        <taxon>Ranunculales</taxon>
        <taxon>Papaveraceae</taxon>
        <taxon>Papaveroideae</taxon>
        <taxon>Papaver</taxon>
    </lineage>
</organism>
<dbReference type="Gene3D" id="3.90.920.10">
    <property type="entry name" value="DNA primase, PRIM domain"/>
    <property type="match status" value="2"/>
</dbReference>
<gene>
    <name evidence="2" type="ORF">MKW94_015378</name>
</gene>